<dbReference type="AlphaFoldDB" id="A0A2A2DET8"/>
<gene>
    <name evidence="2" type="ORF">CK936_04515</name>
</gene>
<keyword evidence="3" id="KW-1185">Reference proteome</keyword>
<organism evidence="2 3">
    <name type="scientific">Streptomyces albireticuli</name>
    <dbReference type="NCBI Taxonomy" id="1940"/>
    <lineage>
        <taxon>Bacteria</taxon>
        <taxon>Bacillati</taxon>
        <taxon>Actinomycetota</taxon>
        <taxon>Actinomycetes</taxon>
        <taxon>Kitasatosporales</taxon>
        <taxon>Streptomycetaceae</taxon>
        <taxon>Streptomyces</taxon>
    </lineage>
</organism>
<sequence length="153" mass="16889">MERNEDPTAATVAANLKRLRTGRSWSVRELADRLTQAGRTFSHSAVTRTENGTRQASVSDLAAFAAVFDVSPLALLLPMAADTEEEVEVTGMGAVPAGALWRWAAGEVPLEAARTGYTTEAALWRFQTEGLPVFRREWPHPEEFRRRFEGGTE</sequence>
<dbReference type="InterPro" id="IPR010982">
    <property type="entry name" value="Lambda_DNA-bd_dom_sf"/>
</dbReference>
<evidence type="ECO:0000313" key="2">
    <source>
        <dbReference type="EMBL" id="PAU50045.1"/>
    </source>
</evidence>
<dbReference type="InterPro" id="IPR001387">
    <property type="entry name" value="Cro/C1-type_HTH"/>
</dbReference>
<dbReference type="Gene3D" id="1.10.260.40">
    <property type="entry name" value="lambda repressor-like DNA-binding domains"/>
    <property type="match status" value="1"/>
</dbReference>
<reference evidence="2 3" key="1">
    <citation type="submission" date="2017-08" db="EMBL/GenBank/DDBJ databases">
        <title>Genome sequence of Streptomyces albireticuli NRRL B-1670.</title>
        <authorList>
            <person name="Graham D.E."/>
            <person name="Mahan K.M."/>
            <person name="Klingeman D.M."/>
            <person name="Hettich R.L."/>
            <person name="Parry R.J."/>
            <person name="Spain J.C."/>
        </authorList>
    </citation>
    <scope>NUCLEOTIDE SEQUENCE [LARGE SCALE GENOMIC DNA]</scope>
    <source>
        <strain evidence="2 3">NRRL B-1670</strain>
    </source>
</reference>
<evidence type="ECO:0000259" key="1">
    <source>
        <dbReference type="PROSITE" id="PS50943"/>
    </source>
</evidence>
<evidence type="ECO:0000313" key="3">
    <source>
        <dbReference type="Proteomes" id="UP000218944"/>
    </source>
</evidence>
<dbReference type="SMART" id="SM00530">
    <property type="entry name" value="HTH_XRE"/>
    <property type="match status" value="1"/>
</dbReference>
<accession>A0A2A2DET8</accession>
<dbReference type="SUPFAM" id="SSF47413">
    <property type="entry name" value="lambda repressor-like DNA-binding domains"/>
    <property type="match status" value="1"/>
</dbReference>
<dbReference type="CDD" id="cd00093">
    <property type="entry name" value="HTH_XRE"/>
    <property type="match status" value="1"/>
</dbReference>
<dbReference type="GO" id="GO:0003677">
    <property type="term" value="F:DNA binding"/>
    <property type="evidence" value="ECO:0007669"/>
    <property type="project" value="UniProtKB-KW"/>
</dbReference>
<feature type="domain" description="HTH cro/C1-type" evidence="1">
    <location>
        <begin position="16"/>
        <end position="75"/>
    </location>
</feature>
<dbReference type="Pfam" id="PF13560">
    <property type="entry name" value="HTH_31"/>
    <property type="match status" value="1"/>
</dbReference>
<keyword evidence="2" id="KW-0238">DNA-binding</keyword>
<comment type="caution">
    <text evidence="2">The sequence shown here is derived from an EMBL/GenBank/DDBJ whole genome shotgun (WGS) entry which is preliminary data.</text>
</comment>
<dbReference type="Proteomes" id="UP000218944">
    <property type="component" value="Unassembled WGS sequence"/>
</dbReference>
<dbReference type="EMBL" id="NSJV01000087">
    <property type="protein sequence ID" value="PAU50045.1"/>
    <property type="molecule type" value="Genomic_DNA"/>
</dbReference>
<dbReference type="RefSeq" id="WP_095579143.1">
    <property type="nucleotide sequence ID" value="NZ_JAJQQQ010000013.1"/>
</dbReference>
<name>A0A2A2DET8_9ACTN</name>
<protein>
    <submittedName>
        <fullName evidence="2">DNA-binding protein</fullName>
    </submittedName>
</protein>
<dbReference type="PROSITE" id="PS50943">
    <property type="entry name" value="HTH_CROC1"/>
    <property type="match status" value="1"/>
</dbReference>
<proteinExistence type="predicted"/>